<reference evidence="3" key="1">
    <citation type="journal article" date="2023" name="Commun. Biol.">
        <title>Genome analysis of Parmales, the sister group of diatoms, reveals the evolutionary specialization of diatoms from phago-mixotrophs to photoautotrophs.</title>
        <authorList>
            <person name="Ban H."/>
            <person name="Sato S."/>
            <person name="Yoshikawa S."/>
            <person name="Yamada K."/>
            <person name="Nakamura Y."/>
            <person name="Ichinomiya M."/>
            <person name="Sato N."/>
            <person name="Blanc-Mathieu R."/>
            <person name="Endo H."/>
            <person name="Kuwata A."/>
            <person name="Ogata H."/>
        </authorList>
    </citation>
    <scope>NUCLEOTIDE SEQUENCE [LARGE SCALE GENOMIC DNA]</scope>
    <source>
        <strain evidence="3">NIES 3701</strain>
    </source>
</reference>
<dbReference type="EMBL" id="BRXY01000268">
    <property type="protein sequence ID" value="GMH82432.1"/>
    <property type="molecule type" value="Genomic_DNA"/>
</dbReference>
<feature type="domain" description="Hemerythrin-like" evidence="1">
    <location>
        <begin position="34"/>
        <end position="169"/>
    </location>
</feature>
<gene>
    <name evidence="2" type="ORF">TrST_g12474</name>
</gene>
<comment type="caution">
    <text evidence="2">The sequence shown here is derived from an EMBL/GenBank/DDBJ whole genome shotgun (WGS) entry which is preliminary data.</text>
</comment>
<keyword evidence="3" id="KW-1185">Reference proteome</keyword>
<proteinExistence type="predicted"/>
<evidence type="ECO:0000313" key="3">
    <source>
        <dbReference type="Proteomes" id="UP001165085"/>
    </source>
</evidence>
<dbReference type="InterPro" id="IPR012312">
    <property type="entry name" value="Hemerythrin-like"/>
</dbReference>
<evidence type="ECO:0000259" key="1">
    <source>
        <dbReference type="Pfam" id="PF01814"/>
    </source>
</evidence>
<dbReference type="AlphaFoldDB" id="A0A9W7B7C0"/>
<dbReference type="OrthoDB" id="43563at2759"/>
<evidence type="ECO:0000313" key="2">
    <source>
        <dbReference type="EMBL" id="GMH82432.1"/>
    </source>
</evidence>
<protein>
    <recommendedName>
        <fullName evidence="1">Hemerythrin-like domain-containing protein</fullName>
    </recommendedName>
</protein>
<dbReference type="Gene3D" id="1.20.120.520">
    <property type="entry name" value="nmb1532 protein domain like"/>
    <property type="match status" value="1"/>
</dbReference>
<sequence>MGSIDTQDARWAVDAATFPADKEALWKHPMEQDGWMHAHNALRGELEGFEQALASTAERWSGGTKPPAAWEIAAIQQWWAAHEAHVHSHHTNEDEIFNPVMKERISWPEKLETDHEGLVAHLEKLKGLVGALSAEGASSGIAELCTAWSAYKDDMLPHFAEEEAQGLPLCRAFFTPKEVGEIVQRILGNPDAPKEEMGSFIHYMGEDHFRKVFMPQEGIPFFVWFLDFKAKLSYYRTRIISQLDALKDGIEPAPVSNDGWCTIS</sequence>
<accession>A0A9W7B7C0</accession>
<organism evidence="2 3">
    <name type="scientific">Triparma strigata</name>
    <dbReference type="NCBI Taxonomy" id="1606541"/>
    <lineage>
        <taxon>Eukaryota</taxon>
        <taxon>Sar</taxon>
        <taxon>Stramenopiles</taxon>
        <taxon>Ochrophyta</taxon>
        <taxon>Bolidophyceae</taxon>
        <taxon>Parmales</taxon>
        <taxon>Triparmaceae</taxon>
        <taxon>Triparma</taxon>
    </lineage>
</organism>
<name>A0A9W7B7C0_9STRA</name>
<dbReference type="Pfam" id="PF01814">
    <property type="entry name" value="Hemerythrin"/>
    <property type="match status" value="1"/>
</dbReference>
<dbReference type="Proteomes" id="UP001165085">
    <property type="component" value="Unassembled WGS sequence"/>
</dbReference>
<dbReference type="CDD" id="cd12108">
    <property type="entry name" value="Hr-like"/>
    <property type="match status" value="1"/>
</dbReference>